<gene>
    <name evidence="6" type="ORF">C7451_1319</name>
</gene>
<dbReference type="SUPFAM" id="SSF46955">
    <property type="entry name" value="Putative DNA-binding domain"/>
    <property type="match status" value="1"/>
</dbReference>
<keyword evidence="1" id="KW-0678">Repressor</keyword>
<dbReference type="OrthoDB" id="9802944at2"/>
<organism evidence="6 7">
    <name type="scientific">Blastomonas natatoria</name>
    <dbReference type="NCBI Taxonomy" id="34015"/>
    <lineage>
        <taxon>Bacteria</taxon>
        <taxon>Pseudomonadati</taxon>
        <taxon>Pseudomonadota</taxon>
        <taxon>Alphaproteobacteria</taxon>
        <taxon>Sphingomonadales</taxon>
        <taxon>Sphingomonadaceae</taxon>
        <taxon>Blastomonas</taxon>
    </lineage>
</organism>
<dbReference type="EMBL" id="QJJM01000031">
    <property type="protein sequence ID" value="PXW67387.1"/>
    <property type="molecule type" value="Genomic_DNA"/>
</dbReference>
<name>A0A2V3UR48_9SPHN</name>
<evidence type="ECO:0000256" key="2">
    <source>
        <dbReference type="ARBA" id="ARBA00023015"/>
    </source>
</evidence>
<feature type="domain" description="HTH merR-type" evidence="5">
    <location>
        <begin position="1"/>
        <end position="68"/>
    </location>
</feature>
<dbReference type="PRINTS" id="PR00040">
    <property type="entry name" value="HTHMERR"/>
</dbReference>
<evidence type="ECO:0000313" key="6">
    <source>
        <dbReference type="EMBL" id="PXW67387.1"/>
    </source>
</evidence>
<dbReference type="InterPro" id="IPR047057">
    <property type="entry name" value="MerR_fam"/>
</dbReference>
<dbReference type="AlphaFoldDB" id="A0A2V3UR48"/>
<reference evidence="6 7" key="1">
    <citation type="submission" date="2018-05" db="EMBL/GenBank/DDBJ databases">
        <title>Genomic Encyclopedia of Type Strains, Phase IV (KMG-IV): sequencing the most valuable type-strain genomes for metagenomic binning, comparative biology and taxonomic classification.</title>
        <authorList>
            <person name="Goeker M."/>
        </authorList>
    </citation>
    <scope>NUCLEOTIDE SEQUENCE [LARGE SCALE GENOMIC DNA]</scope>
    <source>
        <strain evidence="6 7">DSM 3183</strain>
    </source>
</reference>
<sequence length="135" mass="14631">MKIGELARASGVNVETIRYYQRRGLLAQPARHEGPRRYTRSDLGRLQSIRSAQTAGFTLDEIATLLALDAGDRTAAQDLARVRIAALDAKIATLQTMRGALVRLADDCASEQSGPCPIIDAFSIEQENAGEMEAT</sequence>
<keyword evidence="4" id="KW-0804">Transcription</keyword>
<dbReference type="Gene3D" id="1.10.1660.10">
    <property type="match status" value="1"/>
</dbReference>
<keyword evidence="2" id="KW-0805">Transcription regulation</keyword>
<dbReference type="PANTHER" id="PTHR30204:SF69">
    <property type="entry name" value="MERR-FAMILY TRANSCRIPTIONAL REGULATOR"/>
    <property type="match status" value="1"/>
</dbReference>
<evidence type="ECO:0000313" key="7">
    <source>
        <dbReference type="Proteomes" id="UP000248014"/>
    </source>
</evidence>
<accession>A0A2V3UR48</accession>
<dbReference type="PROSITE" id="PS50937">
    <property type="entry name" value="HTH_MERR_2"/>
    <property type="match status" value="1"/>
</dbReference>
<dbReference type="RefSeq" id="WP_060977696.1">
    <property type="nucleotide sequence ID" value="NZ_QJJM01000031.1"/>
</dbReference>
<dbReference type="InterPro" id="IPR009061">
    <property type="entry name" value="DNA-bd_dom_put_sf"/>
</dbReference>
<proteinExistence type="predicted"/>
<keyword evidence="7" id="KW-1185">Reference proteome</keyword>
<evidence type="ECO:0000256" key="1">
    <source>
        <dbReference type="ARBA" id="ARBA00022491"/>
    </source>
</evidence>
<dbReference type="SMART" id="SM00422">
    <property type="entry name" value="HTH_MERR"/>
    <property type="match status" value="1"/>
</dbReference>
<evidence type="ECO:0000256" key="4">
    <source>
        <dbReference type="ARBA" id="ARBA00023163"/>
    </source>
</evidence>
<dbReference type="Proteomes" id="UP000248014">
    <property type="component" value="Unassembled WGS sequence"/>
</dbReference>
<dbReference type="GO" id="GO:0003700">
    <property type="term" value="F:DNA-binding transcription factor activity"/>
    <property type="evidence" value="ECO:0007669"/>
    <property type="project" value="InterPro"/>
</dbReference>
<keyword evidence="3" id="KW-0238">DNA-binding</keyword>
<evidence type="ECO:0000259" key="5">
    <source>
        <dbReference type="PROSITE" id="PS50937"/>
    </source>
</evidence>
<evidence type="ECO:0000256" key="3">
    <source>
        <dbReference type="ARBA" id="ARBA00023125"/>
    </source>
</evidence>
<dbReference type="InterPro" id="IPR000551">
    <property type="entry name" value="MerR-type_HTH_dom"/>
</dbReference>
<dbReference type="PROSITE" id="PS00552">
    <property type="entry name" value="HTH_MERR_1"/>
    <property type="match status" value="1"/>
</dbReference>
<dbReference type="Pfam" id="PF13411">
    <property type="entry name" value="MerR_1"/>
    <property type="match status" value="1"/>
</dbReference>
<dbReference type="GO" id="GO:0003677">
    <property type="term" value="F:DNA binding"/>
    <property type="evidence" value="ECO:0007669"/>
    <property type="project" value="UniProtKB-KW"/>
</dbReference>
<comment type="caution">
    <text evidence="6">The sequence shown here is derived from an EMBL/GenBank/DDBJ whole genome shotgun (WGS) entry which is preliminary data.</text>
</comment>
<dbReference type="PANTHER" id="PTHR30204">
    <property type="entry name" value="REDOX-CYCLING DRUG-SENSING TRANSCRIPTIONAL ACTIVATOR SOXR"/>
    <property type="match status" value="1"/>
</dbReference>
<protein>
    <submittedName>
        <fullName evidence="6">MerR family mercuric resistance operon transcriptional regulator</fullName>
    </submittedName>
</protein>